<dbReference type="RefSeq" id="WP_131444437.1">
    <property type="nucleotide sequence ID" value="NZ_SJZB01000003.1"/>
</dbReference>
<proteinExistence type="predicted"/>
<keyword evidence="3" id="KW-1185">Reference proteome</keyword>
<feature type="transmembrane region" description="Helical" evidence="1">
    <location>
        <begin position="73"/>
        <end position="92"/>
    </location>
</feature>
<dbReference type="Proteomes" id="UP000295443">
    <property type="component" value="Unassembled WGS sequence"/>
</dbReference>
<feature type="transmembrane region" description="Helical" evidence="1">
    <location>
        <begin position="98"/>
        <end position="122"/>
    </location>
</feature>
<comment type="caution">
    <text evidence="2">The sequence shown here is derived from an EMBL/GenBank/DDBJ whole genome shotgun (WGS) entry which is preliminary data.</text>
</comment>
<organism evidence="2 3">
    <name type="scientific">Parasulfuritortus cantonensis</name>
    <dbReference type="NCBI Taxonomy" id="2528202"/>
    <lineage>
        <taxon>Bacteria</taxon>
        <taxon>Pseudomonadati</taxon>
        <taxon>Pseudomonadota</taxon>
        <taxon>Betaproteobacteria</taxon>
        <taxon>Nitrosomonadales</taxon>
        <taxon>Thiobacillaceae</taxon>
        <taxon>Parasulfuritortus</taxon>
    </lineage>
</organism>
<sequence>MKLAKVVSARLVQAKHAIDTKTTAWYVASVLGLAAVTGDALAISLDMGNVGAATGLGPMQAAIQQFADMNTGLKALVIVIGFLVALIGLAALRNFAPVLGYIGLAIFAAVGLTAGFAVAGAML</sequence>
<keyword evidence="1" id="KW-0812">Transmembrane</keyword>
<evidence type="ECO:0000256" key="1">
    <source>
        <dbReference type="SAM" id="Phobius"/>
    </source>
</evidence>
<protein>
    <submittedName>
        <fullName evidence="2">Uncharacterized protein</fullName>
    </submittedName>
</protein>
<dbReference type="EMBL" id="SJZB01000003">
    <property type="protein sequence ID" value="TCJ20178.1"/>
    <property type="molecule type" value="Genomic_DNA"/>
</dbReference>
<dbReference type="OrthoDB" id="8811921at2"/>
<name>A0A4R1BRE6_9PROT</name>
<gene>
    <name evidence="2" type="ORF">EZJ19_00980</name>
</gene>
<keyword evidence="1" id="KW-1133">Transmembrane helix</keyword>
<evidence type="ECO:0000313" key="2">
    <source>
        <dbReference type="EMBL" id="TCJ20178.1"/>
    </source>
</evidence>
<dbReference type="AlphaFoldDB" id="A0A4R1BRE6"/>
<keyword evidence="1" id="KW-0472">Membrane</keyword>
<evidence type="ECO:0000313" key="3">
    <source>
        <dbReference type="Proteomes" id="UP000295443"/>
    </source>
</evidence>
<accession>A0A4R1BRE6</accession>
<reference evidence="2 3" key="1">
    <citation type="submission" date="2019-03" db="EMBL/GenBank/DDBJ databases">
        <title>Genome sequence of Thiobacillaceae bacterium LSR1, a sulfur-oxidizing bacterium isolated from freshwater sediment.</title>
        <authorList>
            <person name="Li S."/>
        </authorList>
    </citation>
    <scope>NUCLEOTIDE SEQUENCE [LARGE SCALE GENOMIC DNA]</scope>
    <source>
        <strain evidence="2 3">LSR1</strain>
    </source>
</reference>